<organism evidence="2 3">
    <name type="scientific">Linum tenue</name>
    <dbReference type="NCBI Taxonomy" id="586396"/>
    <lineage>
        <taxon>Eukaryota</taxon>
        <taxon>Viridiplantae</taxon>
        <taxon>Streptophyta</taxon>
        <taxon>Embryophyta</taxon>
        <taxon>Tracheophyta</taxon>
        <taxon>Spermatophyta</taxon>
        <taxon>Magnoliopsida</taxon>
        <taxon>eudicotyledons</taxon>
        <taxon>Gunneridae</taxon>
        <taxon>Pentapetalae</taxon>
        <taxon>rosids</taxon>
        <taxon>fabids</taxon>
        <taxon>Malpighiales</taxon>
        <taxon>Linaceae</taxon>
        <taxon>Linum</taxon>
    </lineage>
</organism>
<name>A0AAV0HE06_9ROSI</name>
<evidence type="ECO:0000313" key="2">
    <source>
        <dbReference type="EMBL" id="CAI0383536.1"/>
    </source>
</evidence>
<dbReference type="AlphaFoldDB" id="A0AAV0HE06"/>
<keyword evidence="1" id="KW-0812">Transmembrane</keyword>
<reference evidence="2" key="1">
    <citation type="submission" date="2022-08" db="EMBL/GenBank/DDBJ databases">
        <authorList>
            <person name="Gutierrez-Valencia J."/>
        </authorList>
    </citation>
    <scope>NUCLEOTIDE SEQUENCE</scope>
</reference>
<feature type="transmembrane region" description="Helical" evidence="1">
    <location>
        <begin position="18"/>
        <end position="38"/>
    </location>
</feature>
<dbReference type="EMBL" id="CAMGYJ010000002">
    <property type="protein sequence ID" value="CAI0383536.1"/>
    <property type="molecule type" value="Genomic_DNA"/>
</dbReference>
<feature type="non-terminal residue" evidence="2">
    <location>
        <position position="1"/>
    </location>
</feature>
<proteinExistence type="predicted"/>
<protein>
    <submittedName>
        <fullName evidence="2">Uncharacterized protein</fullName>
    </submittedName>
</protein>
<gene>
    <name evidence="2" type="ORF">LITE_LOCUS4040</name>
</gene>
<evidence type="ECO:0000313" key="3">
    <source>
        <dbReference type="Proteomes" id="UP001154282"/>
    </source>
</evidence>
<accession>A0AAV0HE06</accession>
<sequence>HRLSCCWTEIGSTPFASFFFFFFFLSLIRFSFYLSLFVSERGWWFLRW</sequence>
<keyword evidence="1" id="KW-1133">Transmembrane helix</keyword>
<keyword evidence="1" id="KW-0472">Membrane</keyword>
<evidence type="ECO:0000256" key="1">
    <source>
        <dbReference type="SAM" id="Phobius"/>
    </source>
</evidence>
<keyword evidence="3" id="KW-1185">Reference proteome</keyword>
<dbReference type="Proteomes" id="UP001154282">
    <property type="component" value="Unassembled WGS sequence"/>
</dbReference>
<comment type="caution">
    <text evidence="2">The sequence shown here is derived from an EMBL/GenBank/DDBJ whole genome shotgun (WGS) entry which is preliminary data.</text>
</comment>